<gene>
    <name evidence="1" type="ORF">A2639_02960</name>
</gene>
<reference evidence="1 2" key="1">
    <citation type="journal article" date="2016" name="Nat. Commun.">
        <title>Thousands of microbial genomes shed light on interconnected biogeochemical processes in an aquifer system.</title>
        <authorList>
            <person name="Anantharaman K."/>
            <person name="Brown C.T."/>
            <person name="Hug L.A."/>
            <person name="Sharon I."/>
            <person name="Castelle C.J."/>
            <person name="Probst A.J."/>
            <person name="Thomas B.C."/>
            <person name="Singh A."/>
            <person name="Wilkins M.J."/>
            <person name="Karaoz U."/>
            <person name="Brodie E.L."/>
            <person name="Williams K.H."/>
            <person name="Hubbard S.S."/>
            <person name="Banfield J.F."/>
        </authorList>
    </citation>
    <scope>NUCLEOTIDE SEQUENCE [LARGE SCALE GENOMIC DNA]</scope>
</reference>
<evidence type="ECO:0000313" key="1">
    <source>
        <dbReference type="EMBL" id="OGZ62570.1"/>
    </source>
</evidence>
<dbReference type="AlphaFoldDB" id="A0A1G2HJU2"/>
<comment type="caution">
    <text evidence="1">The sequence shown here is derived from an EMBL/GenBank/DDBJ whole genome shotgun (WGS) entry which is preliminary data.</text>
</comment>
<accession>A0A1G2HJU2</accession>
<name>A0A1G2HJU2_9BACT</name>
<dbReference type="EMBL" id="MHOL01000018">
    <property type="protein sequence ID" value="OGZ62570.1"/>
    <property type="molecule type" value="Genomic_DNA"/>
</dbReference>
<organism evidence="1 2">
    <name type="scientific">Candidatus Staskawiczbacteria bacterium RIFCSPHIGHO2_01_FULL_34_27</name>
    <dbReference type="NCBI Taxonomy" id="1802199"/>
    <lineage>
        <taxon>Bacteria</taxon>
        <taxon>Candidatus Staskawicziibacteriota</taxon>
    </lineage>
</organism>
<protein>
    <submittedName>
        <fullName evidence="1">Uncharacterized protein</fullName>
    </submittedName>
</protein>
<proteinExistence type="predicted"/>
<sequence length="82" mass="9752">MAESILDKTIDWNFITAENFLEEESKIIEGIYSQQLKNREKSEKQGIKDWGDKKYIDQGIESWQFKSIIRDQKSLELLIEKI</sequence>
<evidence type="ECO:0000313" key="2">
    <source>
        <dbReference type="Proteomes" id="UP000178991"/>
    </source>
</evidence>
<dbReference type="Proteomes" id="UP000178991">
    <property type="component" value="Unassembled WGS sequence"/>
</dbReference>